<comment type="subcellular location">
    <subcellularLocation>
        <location evidence="1">Cell membrane</location>
        <topology evidence="1">Lipid-anchor</topology>
    </subcellularLocation>
</comment>
<evidence type="ECO:0000313" key="8">
    <source>
        <dbReference type="EMBL" id="ENN84555.1"/>
    </source>
</evidence>
<accession>N6US88</accession>
<dbReference type="GO" id="GO:0005886">
    <property type="term" value="C:plasma membrane"/>
    <property type="evidence" value="ECO:0007669"/>
    <property type="project" value="UniProtKB-SubCell"/>
</dbReference>
<evidence type="ECO:0000256" key="5">
    <source>
        <dbReference type="ARBA" id="ARBA00023136"/>
    </source>
</evidence>
<organism evidence="8 9">
    <name type="scientific">Rhizobium freirei PRF 81</name>
    <dbReference type="NCBI Taxonomy" id="363754"/>
    <lineage>
        <taxon>Bacteria</taxon>
        <taxon>Pseudomonadati</taxon>
        <taxon>Pseudomonadota</taxon>
        <taxon>Alphaproteobacteria</taxon>
        <taxon>Hyphomicrobiales</taxon>
        <taxon>Rhizobiaceae</taxon>
        <taxon>Rhizobium/Agrobacterium group</taxon>
        <taxon>Rhizobium</taxon>
    </lineage>
</organism>
<reference evidence="8 9" key="1">
    <citation type="journal article" date="2012" name="BMC Genomics">
        <title>Genomic basis of broad host range and environmental adaptability of Rhizobium tropici CIAT 899 and Rhizobium sp. PRF 81 which are used in inoculants for common bean (Phaseolus vulgaris L.).</title>
        <authorList>
            <person name="Ormeno-Orrillo E."/>
            <person name="Menna P."/>
            <person name="Almeida L.G."/>
            <person name="Ollero F.J."/>
            <person name="Nicolas M.F."/>
            <person name="Pains Rodrigues E."/>
            <person name="Shigueyoshi Nakatani A."/>
            <person name="Silva Batista J.S."/>
            <person name="Oliveira Chueire L.M."/>
            <person name="Souza R.C."/>
            <person name="Ribeiro Vasconcelos A.T."/>
            <person name="Megias M."/>
            <person name="Hungria M."/>
            <person name="Martinez-Romero E."/>
        </authorList>
    </citation>
    <scope>NUCLEOTIDE SEQUENCE [LARGE SCALE GENOMIC DNA]</scope>
    <source>
        <strain evidence="8 9">PRF 81</strain>
    </source>
</reference>
<dbReference type="SUPFAM" id="SSF53822">
    <property type="entry name" value="Periplasmic binding protein-like I"/>
    <property type="match status" value="1"/>
</dbReference>
<evidence type="ECO:0000313" key="9">
    <source>
        <dbReference type="Proteomes" id="UP000012429"/>
    </source>
</evidence>
<keyword evidence="5" id="KW-0472">Membrane</keyword>
<dbReference type="InterPro" id="IPR003760">
    <property type="entry name" value="PnrA-like"/>
</dbReference>
<keyword evidence="6" id="KW-0449">Lipoprotein</keyword>
<evidence type="ECO:0000256" key="2">
    <source>
        <dbReference type="ARBA" id="ARBA00008610"/>
    </source>
</evidence>
<keyword evidence="4" id="KW-0732">Signal</keyword>
<dbReference type="STRING" id="363754.RHSP_73155"/>
<feature type="domain" description="ABC transporter substrate-binding protein PnrA-like" evidence="7">
    <location>
        <begin position="73"/>
        <end position="348"/>
    </location>
</feature>
<dbReference type="PANTHER" id="PTHR34296:SF2">
    <property type="entry name" value="ABC TRANSPORTER GUANOSINE-BINDING PROTEIN NUPN"/>
    <property type="match status" value="1"/>
</dbReference>
<dbReference type="Pfam" id="PF02608">
    <property type="entry name" value="Bmp"/>
    <property type="match status" value="1"/>
</dbReference>
<evidence type="ECO:0000256" key="6">
    <source>
        <dbReference type="ARBA" id="ARBA00023288"/>
    </source>
</evidence>
<comment type="similarity">
    <text evidence="2">Belongs to the BMP lipoprotein family.</text>
</comment>
<dbReference type="EMBL" id="AQHN01000089">
    <property type="protein sequence ID" value="ENN84555.1"/>
    <property type="molecule type" value="Genomic_DNA"/>
</dbReference>
<evidence type="ECO:0000256" key="1">
    <source>
        <dbReference type="ARBA" id="ARBA00004193"/>
    </source>
</evidence>
<dbReference type="PANTHER" id="PTHR34296">
    <property type="entry name" value="TRANSCRIPTIONAL ACTIVATOR PROTEIN MED"/>
    <property type="match status" value="1"/>
</dbReference>
<comment type="caution">
    <text evidence="8">The sequence shown here is derived from an EMBL/GenBank/DDBJ whole genome shotgun (WGS) entry which is preliminary data.</text>
</comment>
<keyword evidence="9" id="KW-1185">Reference proteome</keyword>
<dbReference type="PATRIC" id="fig|363754.4.peg.6424"/>
<protein>
    <submittedName>
        <fullName evidence="8">Putative outer membrane basic protein</fullName>
    </submittedName>
</protein>
<dbReference type="Proteomes" id="UP000012429">
    <property type="component" value="Unassembled WGS sequence"/>
</dbReference>
<evidence type="ECO:0000259" key="7">
    <source>
        <dbReference type="Pfam" id="PF02608"/>
    </source>
</evidence>
<gene>
    <name evidence="8" type="ORF">RHSP_73155</name>
</gene>
<evidence type="ECO:0000256" key="3">
    <source>
        <dbReference type="ARBA" id="ARBA00022475"/>
    </source>
</evidence>
<sequence length="369" mass="38848">MQGCTPAWPRGRSAVPQTCPVNGLAGGPNKIATTGLRHMKKSLLTLFALAAMSATALAADIKPAIVYGTGGKFDKSFNEAAYNGAEKFKKETGIAYRDFEPTGDTQGEQALRNFASKGFNPVIAVSFAWTSALQKVAAEYPKTEFVLIDDSLDLPNVRSVKFKENEGSYLAGVMAALASKTGKVGFVGGMDIPLIRKFECGYELGARAANPKIEVFQNMTGTTGAAWNDPVRGGELTKNQIDQGADVVYAAAGATGLGVLQTAADNKKLSIGVDSNQNYLHPGSVLTSVVKRVDLAVYNAFSDAKNGKFTPGTQELGLKEDGVGVAMDDNNKPLVTPEIKAAVDKAKADIVAGTVKVHDYTADNACPKS</sequence>
<evidence type="ECO:0000256" key="4">
    <source>
        <dbReference type="ARBA" id="ARBA00022729"/>
    </source>
</evidence>
<dbReference type="InterPro" id="IPR050957">
    <property type="entry name" value="BMP_lipoprotein"/>
</dbReference>
<dbReference type="AlphaFoldDB" id="N6US88"/>
<name>N6US88_9HYPH</name>
<dbReference type="Gene3D" id="3.40.50.2300">
    <property type="match status" value="2"/>
</dbReference>
<keyword evidence="3" id="KW-1003">Cell membrane</keyword>
<dbReference type="CDD" id="cd06354">
    <property type="entry name" value="PBP1_PrnA-like"/>
    <property type="match status" value="1"/>
</dbReference>
<proteinExistence type="inferred from homology"/>
<dbReference type="InterPro" id="IPR028082">
    <property type="entry name" value="Peripla_BP_I"/>
</dbReference>